<dbReference type="InterPro" id="IPR000691">
    <property type="entry name" value="Prot_inh_I16_SSI"/>
</dbReference>
<feature type="chain" id="PRO_5043356851" evidence="9">
    <location>
        <begin position="27"/>
        <end position="134"/>
    </location>
</feature>
<accession>A0AAU3I721</accession>
<name>A0AAU3I721_9ACTN</name>
<dbReference type="GO" id="GO:0004867">
    <property type="term" value="F:serine-type endopeptidase inhibitor activity"/>
    <property type="evidence" value="ECO:0007669"/>
    <property type="project" value="UniProtKB-KW"/>
</dbReference>
<dbReference type="Pfam" id="PF00720">
    <property type="entry name" value="SSI"/>
    <property type="match status" value="1"/>
</dbReference>
<proteinExistence type="inferred from homology"/>
<evidence type="ECO:0000256" key="7">
    <source>
        <dbReference type="ARBA" id="ARBA00023157"/>
    </source>
</evidence>
<keyword evidence="4" id="KW-0964">Secreted</keyword>
<evidence type="ECO:0000313" key="11">
    <source>
        <dbReference type="EMBL" id="WTZ12346.1"/>
    </source>
</evidence>
<dbReference type="InterPro" id="IPR023549">
    <property type="entry name" value="Subtilisin_inhibitor"/>
</dbReference>
<dbReference type="GO" id="GO:0005576">
    <property type="term" value="C:extracellular region"/>
    <property type="evidence" value="ECO:0007669"/>
    <property type="project" value="UniProtKB-SubCell"/>
</dbReference>
<feature type="signal peptide" evidence="9">
    <location>
        <begin position="1"/>
        <end position="26"/>
    </location>
</feature>
<dbReference type="SUPFAM" id="SSF55399">
    <property type="entry name" value="Subtilisin inhibitor"/>
    <property type="match status" value="1"/>
</dbReference>
<evidence type="ECO:0000259" key="10">
    <source>
        <dbReference type="Pfam" id="PF00720"/>
    </source>
</evidence>
<comment type="subcellular location">
    <subcellularLocation>
        <location evidence="1">Secreted</location>
    </subcellularLocation>
</comment>
<dbReference type="Gene3D" id="3.30.350.10">
    <property type="entry name" value="Subtilisin inhibitor-like"/>
    <property type="match status" value="1"/>
</dbReference>
<keyword evidence="5 8" id="KW-0646">Protease inhibitor</keyword>
<evidence type="ECO:0000256" key="1">
    <source>
        <dbReference type="ARBA" id="ARBA00004613"/>
    </source>
</evidence>
<evidence type="ECO:0000256" key="6">
    <source>
        <dbReference type="ARBA" id="ARBA00022900"/>
    </source>
</evidence>
<reference evidence="11" key="1">
    <citation type="submission" date="2022-10" db="EMBL/GenBank/DDBJ databases">
        <title>The complete genomes of actinobacterial strains from the NBC collection.</title>
        <authorList>
            <person name="Joergensen T.S."/>
            <person name="Alvarez Arevalo M."/>
            <person name="Sterndorff E.B."/>
            <person name="Faurdal D."/>
            <person name="Vuksanovic O."/>
            <person name="Mourched A.-S."/>
            <person name="Charusanti P."/>
            <person name="Shaw S."/>
            <person name="Blin K."/>
            <person name="Weber T."/>
        </authorList>
    </citation>
    <scope>NUCLEOTIDE SEQUENCE</scope>
    <source>
        <strain evidence="11">NBC_01393</strain>
    </source>
</reference>
<keyword evidence="6 8" id="KW-0722">Serine protease inhibitor</keyword>
<dbReference type="InterPro" id="IPR036819">
    <property type="entry name" value="Subtilisin_inhibitor-like_sf"/>
</dbReference>
<dbReference type="EMBL" id="CP109546">
    <property type="protein sequence ID" value="WTZ12346.1"/>
    <property type="molecule type" value="Genomic_DNA"/>
</dbReference>
<evidence type="ECO:0000256" key="4">
    <source>
        <dbReference type="ARBA" id="ARBA00022525"/>
    </source>
</evidence>
<evidence type="ECO:0000256" key="3">
    <source>
        <dbReference type="ARBA" id="ARBA00011738"/>
    </source>
</evidence>
<feature type="domain" description="Subtilisin inhibitor" evidence="10">
    <location>
        <begin position="48"/>
        <end position="118"/>
    </location>
</feature>
<keyword evidence="9" id="KW-0732">Signal</keyword>
<gene>
    <name evidence="11" type="ORF">OG699_32825</name>
</gene>
<sequence>MTTTLRAIRAALLVPLALLLAGAAPAAHATAGHGLPGNWLRLAVTRGDAHGVLLLCDPPQGHAHAADACRQLAAAGGDIGRIPRRAGAMCPMLYAPVTASAYGAWDGRRVDYRHAFSNSCVMGAETGAVFDLSG</sequence>
<evidence type="ECO:0000256" key="8">
    <source>
        <dbReference type="RuleBase" id="RU003471"/>
    </source>
</evidence>
<evidence type="ECO:0000256" key="5">
    <source>
        <dbReference type="ARBA" id="ARBA00022690"/>
    </source>
</evidence>
<protein>
    <submittedName>
        <fullName evidence="11">Subtilase-type protease inhibitor</fullName>
    </submittedName>
</protein>
<dbReference type="PRINTS" id="PR00294">
    <property type="entry name" value="SSBTLNINHBTR"/>
</dbReference>
<comment type="similarity">
    <text evidence="2 8">Belongs to the protease inhibitor I16 (SSI) family.</text>
</comment>
<dbReference type="AlphaFoldDB" id="A0AAU3I721"/>
<evidence type="ECO:0000256" key="2">
    <source>
        <dbReference type="ARBA" id="ARBA00010472"/>
    </source>
</evidence>
<evidence type="ECO:0000256" key="9">
    <source>
        <dbReference type="SAM" id="SignalP"/>
    </source>
</evidence>
<comment type="subunit">
    <text evidence="3">Homodimer.</text>
</comment>
<organism evidence="11">
    <name type="scientific">Streptomyces sp. NBC_01393</name>
    <dbReference type="NCBI Taxonomy" id="2903851"/>
    <lineage>
        <taxon>Bacteria</taxon>
        <taxon>Bacillati</taxon>
        <taxon>Actinomycetota</taxon>
        <taxon>Actinomycetes</taxon>
        <taxon>Kitasatosporales</taxon>
        <taxon>Streptomycetaceae</taxon>
        <taxon>Streptomyces</taxon>
    </lineage>
</organism>
<keyword evidence="7" id="KW-1015">Disulfide bond</keyword>